<dbReference type="Pfam" id="PF00400">
    <property type="entry name" value="WD40"/>
    <property type="match status" value="2"/>
</dbReference>
<evidence type="ECO:0000313" key="6">
    <source>
        <dbReference type="EMBL" id="CDP24563.1"/>
    </source>
</evidence>
<dbReference type="EMBL" id="FO904936">
    <property type="protein sequence ID" value="CDP24563.1"/>
    <property type="molecule type" value="Genomic_DNA"/>
</dbReference>
<feature type="repeat" description="WD" evidence="3">
    <location>
        <begin position="718"/>
        <end position="740"/>
    </location>
</feature>
<feature type="domain" description="DUF7068" evidence="4">
    <location>
        <begin position="64"/>
        <end position="107"/>
    </location>
</feature>
<keyword evidence="1 3" id="KW-0853">WD repeat</keyword>
<dbReference type="InterPro" id="IPR011989">
    <property type="entry name" value="ARM-like"/>
</dbReference>
<dbReference type="SUPFAM" id="SSF50978">
    <property type="entry name" value="WD40 repeat-like"/>
    <property type="match status" value="1"/>
</dbReference>
<dbReference type="Pfam" id="PF13646">
    <property type="entry name" value="HEAT_2"/>
    <property type="match status" value="1"/>
</dbReference>
<dbReference type="Proteomes" id="UP000001197">
    <property type="component" value="Chromosome 1"/>
</dbReference>
<dbReference type="eggNOG" id="KOG2029">
    <property type="taxonomic scope" value="Eukaryota"/>
</dbReference>
<evidence type="ECO:0000256" key="3">
    <source>
        <dbReference type="PROSITE-ProRule" id="PRU00221"/>
    </source>
</evidence>
<proteinExistence type="predicted"/>
<dbReference type="SMART" id="SM00320">
    <property type="entry name" value="WD40"/>
    <property type="match status" value="2"/>
</dbReference>
<dbReference type="PROSITE" id="PS50082">
    <property type="entry name" value="WD_REPEATS_2"/>
    <property type="match status" value="1"/>
</dbReference>
<dbReference type="PANTHER" id="PTHR46312:SF2">
    <property type="entry name" value="NUCLEOTIDE-BINDING OLIGOMERIZATION DOMAIN-CONTAINING PROTEIN 2-LIKE"/>
    <property type="match status" value="1"/>
</dbReference>
<dbReference type="PANTHER" id="PTHR46312">
    <property type="entry name" value="NACHT DOMAIN-CONTAINING PROTEIN"/>
    <property type="match status" value="1"/>
</dbReference>
<reference evidence="6" key="4">
    <citation type="submission" date="2015-04" db="EMBL/GenBank/DDBJ databases">
        <title>Maintaining two mating types: Structure of the mating type locus and its role in heterokaryosis in Podospora anserina.</title>
        <authorList>
            <person name="Grognet P."/>
            <person name="Bidard F."/>
            <person name="Kuchly C."/>
            <person name="Chan Ho Tong L."/>
            <person name="Coppin E."/>
            <person name="Ait Benkhali J."/>
            <person name="Couloux A."/>
            <person name="Wincker P."/>
            <person name="Debuchy R."/>
            <person name="Silar P."/>
        </authorList>
    </citation>
    <scope>NUCLEOTIDE SEQUENCE</scope>
</reference>
<name>B2ARX7_PODAN</name>
<dbReference type="SUPFAM" id="SSF48371">
    <property type="entry name" value="ARM repeat"/>
    <property type="match status" value="1"/>
</dbReference>
<reference evidence="5" key="2">
    <citation type="submission" date="2008-07" db="EMBL/GenBank/DDBJ databases">
        <authorList>
            <person name="Genoscope - CEA"/>
        </authorList>
    </citation>
    <scope>NUCLEOTIDE SEQUENCE</scope>
    <source>
        <strain evidence="5">S mat+</strain>
    </source>
</reference>
<evidence type="ECO:0000313" key="5">
    <source>
        <dbReference type="EMBL" id="CAP67148.1"/>
    </source>
</evidence>
<dbReference type="KEGG" id="pan:PODANSg3510"/>
<dbReference type="Gene3D" id="1.25.10.10">
    <property type="entry name" value="Leucine-rich Repeat Variant"/>
    <property type="match status" value="1"/>
</dbReference>
<reference evidence="5 7" key="1">
    <citation type="journal article" date="2008" name="Genome Biol.">
        <title>The genome sequence of the model ascomycete fungus Podospora anserina.</title>
        <authorList>
            <person name="Espagne E."/>
            <person name="Lespinet O."/>
            <person name="Malagnac F."/>
            <person name="Da Silva C."/>
            <person name="Jaillon O."/>
            <person name="Porcel B.M."/>
            <person name="Couloux A."/>
            <person name="Aury J.-M."/>
            <person name="Segurens B."/>
            <person name="Poulain J."/>
            <person name="Anthouard V."/>
            <person name="Grossetete S."/>
            <person name="Khalili H."/>
            <person name="Coppin E."/>
            <person name="Dequard-Chablat M."/>
            <person name="Picard M."/>
            <person name="Contamine V."/>
            <person name="Arnaise S."/>
            <person name="Bourdais A."/>
            <person name="Berteaux-Lecellier V."/>
            <person name="Gautheret D."/>
            <person name="de Vries R.P."/>
            <person name="Battaglia E."/>
            <person name="Coutinho P.M."/>
            <person name="Danchin E.G.J."/>
            <person name="Henrissat B."/>
            <person name="El Khoury R."/>
            <person name="Sainsard-Chanet A."/>
            <person name="Boivin A."/>
            <person name="Pinan-Lucarre B."/>
            <person name="Sellem C.H."/>
            <person name="Debuchy R."/>
            <person name="Wincker P."/>
            <person name="Weissenbach J."/>
            <person name="Silar P."/>
        </authorList>
    </citation>
    <scope>NUCLEOTIDE SEQUENCE [LARGE SCALE GENOMIC DNA]</scope>
    <source>
        <strain evidence="7">S / ATCC MYA-4624 / DSM 980 / FGSC 10383</strain>
        <strain evidence="5">S mat+</strain>
    </source>
</reference>
<gene>
    <name evidence="5" type="ORF">PODANS_1_21650</name>
</gene>
<evidence type="ECO:0000256" key="2">
    <source>
        <dbReference type="ARBA" id="ARBA00022737"/>
    </source>
</evidence>
<dbReference type="AlphaFoldDB" id="B2ARX7"/>
<dbReference type="VEuPathDB" id="FungiDB:PODANS_1_21650"/>
<dbReference type="InterPro" id="IPR016024">
    <property type="entry name" value="ARM-type_fold"/>
</dbReference>
<dbReference type="InterPro" id="IPR055496">
    <property type="entry name" value="DUF7068"/>
</dbReference>
<dbReference type="GeneID" id="6190795"/>
<keyword evidence="7" id="KW-1185">Reference proteome</keyword>
<sequence>MSVFFEELLNQPNVIITARPNARLPPRLDPLDLELETIGFYPDQITAYIENTFTDRETSERDLEKIKEVQSFLQRHPLMQGLMRIPIQLDAFCYTWNGFPRAGVPETMTAVYKAIEESLWKKDILKLQKKKDGEPVTGDQIKKASRKKIESFVEQELRFLECLAFLGFYDDVIDFDWELRNAVSDRFASDLLLDKDLPCLSFLRTSDPSSNDQDRNYHFLHLTFQEYFAARYFIRQWKDKQQLNYLQLSRDNCNNMEPATFLKKYKYDPRYDIFWRFVAGLLDADDMALDFFQMIEKEPRDLLGPTHQRLIIHCLSEVERKESNFTGLRARLENQLEQWLLFESDSTGNSELVHEMECPGQVLSNVLTQASEGARTVLLESLSRRTAVPFSVIKVVSPWLTNRTSAHQCAAILRMLGNQHNNLPDKIHQSIAARLEDEDRGVREAAMGALGGRADLPDQVLQSIAARLEDEDRGVRGAAIDALGGRADLPDQVLQSIAARLEDEDQGVRKAAIDALLYQSALPLHILIPYIRSFYDALLQKSFREHLYWYASESSFIGTNLGHISLTGEQHNVKEAVRKLLLEKGAANAIKQLIRSTFIFALFSFQFFLSLNIACHQKGPGERVNIYLFVSSSIFQIFISHKIITHLLLTSFYIERQLSSRYHHAKRTIVPPLEGSSGLAHCITLLPLRRMLIMCRLQLTTPQPIMICTWTHCHGGWLASASDDNTIKIWDAATGSCTQTLEGHRHSVWSVASSLNSKVIASKSDDANPPHYQGYGIDLSQRWITRGSENWLWLPLEYQSRRSAVAASTVANGCSSGRVLTITFTTDS</sequence>
<evidence type="ECO:0000259" key="4">
    <source>
        <dbReference type="Pfam" id="PF23238"/>
    </source>
</evidence>
<dbReference type="InterPro" id="IPR019775">
    <property type="entry name" value="WD40_repeat_CS"/>
</dbReference>
<dbReference type="HOGENOM" id="CLU_342280_0_0_1"/>
<dbReference type="OrthoDB" id="427518at2759"/>
<dbReference type="PROSITE" id="PS00678">
    <property type="entry name" value="WD_REPEATS_1"/>
    <property type="match status" value="1"/>
</dbReference>
<accession>B2ARX7</accession>
<dbReference type="STRING" id="515849.B2ARX7"/>
<dbReference type="InterPro" id="IPR015943">
    <property type="entry name" value="WD40/YVTN_repeat-like_dom_sf"/>
</dbReference>
<organism evidence="5">
    <name type="scientific">Podospora anserina (strain S / ATCC MYA-4624 / DSM 980 / FGSC 10383)</name>
    <name type="common">Pleurage anserina</name>
    <dbReference type="NCBI Taxonomy" id="515849"/>
    <lineage>
        <taxon>Eukaryota</taxon>
        <taxon>Fungi</taxon>
        <taxon>Dikarya</taxon>
        <taxon>Ascomycota</taxon>
        <taxon>Pezizomycotina</taxon>
        <taxon>Sordariomycetes</taxon>
        <taxon>Sordariomycetidae</taxon>
        <taxon>Sordariales</taxon>
        <taxon>Podosporaceae</taxon>
        <taxon>Podospora</taxon>
        <taxon>Podospora anserina</taxon>
    </lineage>
</organism>
<keyword evidence="2" id="KW-0677">Repeat</keyword>
<protein>
    <submittedName>
        <fullName evidence="5">Podospora anserina S mat+ genomic DNA chromosome 1, supercontig 6</fullName>
    </submittedName>
</protein>
<dbReference type="InterPro" id="IPR001680">
    <property type="entry name" value="WD40_rpt"/>
</dbReference>
<dbReference type="Gene3D" id="2.130.10.10">
    <property type="entry name" value="YVTN repeat-like/Quinoprotein amine dehydrogenase"/>
    <property type="match status" value="1"/>
</dbReference>
<dbReference type="RefSeq" id="XP_001906479.1">
    <property type="nucleotide sequence ID" value="XM_001906444.1"/>
</dbReference>
<dbReference type="InterPro" id="IPR036322">
    <property type="entry name" value="WD40_repeat_dom_sf"/>
</dbReference>
<reference evidence="7" key="3">
    <citation type="journal article" date="2014" name="Genetics">
        <title>Maintaining two mating types: Structure of the mating type locus and its role in heterokaryosis in Podospora anserina.</title>
        <authorList>
            <person name="Grognet P."/>
            <person name="Bidard F."/>
            <person name="Kuchly C."/>
            <person name="Tong L.C.H."/>
            <person name="Coppin E."/>
            <person name="Benkhali J.A."/>
            <person name="Couloux A."/>
            <person name="Wincker P."/>
            <person name="Debuchy R."/>
            <person name="Silar P."/>
        </authorList>
    </citation>
    <scope>GENOME REANNOTATION</scope>
    <source>
        <strain evidence="7">S / ATCC MYA-4624 / DSM 980 / FGSC 10383</strain>
    </source>
</reference>
<dbReference type="EMBL" id="CU633897">
    <property type="protein sequence ID" value="CAP67148.1"/>
    <property type="molecule type" value="Genomic_DNA"/>
</dbReference>
<evidence type="ECO:0000256" key="1">
    <source>
        <dbReference type="ARBA" id="ARBA00022574"/>
    </source>
</evidence>
<evidence type="ECO:0000313" key="7">
    <source>
        <dbReference type="Proteomes" id="UP000001197"/>
    </source>
</evidence>
<dbReference type="Pfam" id="PF23238">
    <property type="entry name" value="DUF7068"/>
    <property type="match status" value="1"/>
</dbReference>